<evidence type="ECO:0000313" key="4">
    <source>
        <dbReference type="EMBL" id="MBA6155556.1"/>
    </source>
</evidence>
<organism evidence="4 5">
    <name type="scientific">Tenacibaculum pelagium</name>
    <dbReference type="NCBI Taxonomy" id="2759527"/>
    <lineage>
        <taxon>Bacteria</taxon>
        <taxon>Pseudomonadati</taxon>
        <taxon>Bacteroidota</taxon>
        <taxon>Flavobacteriia</taxon>
        <taxon>Flavobacteriales</taxon>
        <taxon>Flavobacteriaceae</taxon>
        <taxon>Tenacibaculum</taxon>
    </lineage>
</organism>
<dbReference type="PANTHER" id="PTHR20857">
    <property type="entry name" value="THIAMINE-PHOSPHATE PYROPHOSPHORYLASE"/>
    <property type="match status" value="1"/>
</dbReference>
<proteinExistence type="predicted"/>
<name>A0A839AM82_9FLAO</name>
<dbReference type="PANTHER" id="PTHR20857:SF23">
    <property type="entry name" value="THIAMINE BIOSYNTHETIC BIFUNCTIONAL ENZYME"/>
    <property type="match status" value="1"/>
</dbReference>
<dbReference type="AlphaFoldDB" id="A0A839AM82"/>
<sequence length="213" mass="24142">MISRLQYISQGKTSEEHLENIQRACASGIEWVQLRIKKTNPKTFLETAKKAREITNHYQTRLIINDNYKIVKEINADGVYLEESKDSPLKIRKHLGKFYSIGAIANTLEDCKSLIDKNVDYITLGPFTQNEKGSKQSLEVVVYQVLIETLQTAIPIIAFGGVTLNNINELINTGIYGAAVSEEITRDFSTIPVYHQILKAPSTNEQRYSFDNK</sequence>
<keyword evidence="2" id="KW-0784">Thiamine biosynthesis</keyword>
<dbReference type="Pfam" id="PF02581">
    <property type="entry name" value="TMP-TENI"/>
    <property type="match status" value="1"/>
</dbReference>
<evidence type="ECO:0000313" key="5">
    <source>
        <dbReference type="Proteomes" id="UP000563906"/>
    </source>
</evidence>
<dbReference type="SUPFAM" id="SSF51391">
    <property type="entry name" value="Thiamin phosphate synthase"/>
    <property type="match status" value="1"/>
</dbReference>
<dbReference type="InterPro" id="IPR022998">
    <property type="entry name" value="ThiamineP_synth_TenI"/>
</dbReference>
<comment type="pathway">
    <text evidence="1">Cofactor biosynthesis; thiamine diphosphate biosynthesis.</text>
</comment>
<comment type="caution">
    <text evidence="4">The sequence shown here is derived from an EMBL/GenBank/DDBJ whole genome shotgun (WGS) entry which is preliminary data.</text>
</comment>
<dbReference type="RefSeq" id="WP_182124052.1">
    <property type="nucleotide sequence ID" value="NZ_JACGLS010000001.1"/>
</dbReference>
<dbReference type="InterPro" id="IPR013785">
    <property type="entry name" value="Aldolase_TIM"/>
</dbReference>
<keyword evidence="5" id="KW-1185">Reference proteome</keyword>
<dbReference type="Proteomes" id="UP000563906">
    <property type="component" value="Unassembled WGS sequence"/>
</dbReference>
<protein>
    <submittedName>
        <fullName evidence="4">Thiamine phosphate synthase</fullName>
    </submittedName>
</protein>
<evidence type="ECO:0000259" key="3">
    <source>
        <dbReference type="Pfam" id="PF02581"/>
    </source>
</evidence>
<feature type="domain" description="Thiamine phosphate synthase/TenI" evidence="3">
    <location>
        <begin position="12"/>
        <end position="184"/>
    </location>
</feature>
<gene>
    <name evidence="4" type="ORF">H3Z83_03340</name>
</gene>
<dbReference type="GO" id="GO:0009228">
    <property type="term" value="P:thiamine biosynthetic process"/>
    <property type="evidence" value="ECO:0007669"/>
    <property type="project" value="UniProtKB-KW"/>
</dbReference>
<dbReference type="GO" id="GO:0004789">
    <property type="term" value="F:thiamine-phosphate diphosphorylase activity"/>
    <property type="evidence" value="ECO:0007669"/>
    <property type="project" value="TreeGrafter"/>
</dbReference>
<dbReference type="EMBL" id="JACGLS010000001">
    <property type="protein sequence ID" value="MBA6155556.1"/>
    <property type="molecule type" value="Genomic_DNA"/>
</dbReference>
<reference evidence="4 5" key="1">
    <citation type="submission" date="2020-07" db="EMBL/GenBank/DDBJ databases">
        <title>Bacterium isolated from marine sediment.</title>
        <authorList>
            <person name="Shang D."/>
            <person name="Du Z.-J."/>
        </authorList>
    </citation>
    <scope>NUCLEOTIDE SEQUENCE [LARGE SCALE GENOMIC DNA]</scope>
    <source>
        <strain evidence="4 5">S7007</strain>
    </source>
</reference>
<accession>A0A839AM82</accession>
<evidence type="ECO:0000256" key="2">
    <source>
        <dbReference type="ARBA" id="ARBA00022977"/>
    </source>
</evidence>
<evidence type="ECO:0000256" key="1">
    <source>
        <dbReference type="ARBA" id="ARBA00004948"/>
    </source>
</evidence>
<dbReference type="Gene3D" id="3.20.20.70">
    <property type="entry name" value="Aldolase class I"/>
    <property type="match status" value="1"/>
</dbReference>
<dbReference type="GO" id="GO:0005737">
    <property type="term" value="C:cytoplasm"/>
    <property type="evidence" value="ECO:0007669"/>
    <property type="project" value="TreeGrafter"/>
</dbReference>
<dbReference type="CDD" id="cd00564">
    <property type="entry name" value="TMP_TenI"/>
    <property type="match status" value="1"/>
</dbReference>
<dbReference type="InterPro" id="IPR036206">
    <property type="entry name" value="ThiamineP_synth_sf"/>
</dbReference>